<organism evidence="3 4">
    <name type="scientific">Conexibacter arvalis</name>
    <dbReference type="NCBI Taxonomy" id="912552"/>
    <lineage>
        <taxon>Bacteria</taxon>
        <taxon>Bacillati</taxon>
        <taxon>Actinomycetota</taxon>
        <taxon>Thermoleophilia</taxon>
        <taxon>Solirubrobacterales</taxon>
        <taxon>Conexibacteraceae</taxon>
        <taxon>Conexibacter</taxon>
    </lineage>
</organism>
<dbReference type="Pfam" id="PF13561">
    <property type="entry name" value="adh_short_C2"/>
    <property type="match status" value="1"/>
</dbReference>
<dbReference type="Proteomes" id="UP000585272">
    <property type="component" value="Unassembled WGS sequence"/>
</dbReference>
<dbReference type="Gene3D" id="3.40.50.720">
    <property type="entry name" value="NAD(P)-binding Rossmann-like Domain"/>
    <property type="match status" value="1"/>
</dbReference>
<accession>A0A840IAR2</accession>
<dbReference type="PRINTS" id="PR00080">
    <property type="entry name" value="SDRFAMILY"/>
</dbReference>
<evidence type="ECO:0000256" key="1">
    <source>
        <dbReference type="ARBA" id="ARBA00006484"/>
    </source>
</evidence>
<dbReference type="RefSeq" id="WP_183339427.1">
    <property type="nucleotide sequence ID" value="NZ_JACHNU010000001.1"/>
</dbReference>
<sequence>MHDLSGRTILLTGASKGIGAATAEALGAAGAHVVAHYGGDRAGAEAATAAIPADRKLLVQADLADLGAVRGLWREAVAWRGRVDVLVNNAAVMLDSPLAADDDQWDAAWARSLDVNVKGPASLLRDATRHHLERGGGVIVTISSWAAQRGAGNPDLTAYSASKAAIKAATQTIARAHAVDGVLAYVVAPGIVRTQMSEVSAQRTGGEEALTASLAMKEWVPPSDLADLVCYLATGRCRHLTGATLDVNGASYVR</sequence>
<dbReference type="AlphaFoldDB" id="A0A840IAR2"/>
<dbReference type="EMBL" id="JACHNU010000001">
    <property type="protein sequence ID" value="MBB4661341.1"/>
    <property type="molecule type" value="Genomic_DNA"/>
</dbReference>
<comment type="caution">
    <text evidence="3">The sequence shown here is derived from an EMBL/GenBank/DDBJ whole genome shotgun (WGS) entry which is preliminary data.</text>
</comment>
<reference evidence="3 4" key="1">
    <citation type="submission" date="2020-08" db="EMBL/GenBank/DDBJ databases">
        <title>Genomic Encyclopedia of Archaeal and Bacterial Type Strains, Phase II (KMG-II): from individual species to whole genera.</title>
        <authorList>
            <person name="Goeker M."/>
        </authorList>
    </citation>
    <scope>NUCLEOTIDE SEQUENCE [LARGE SCALE GENOMIC DNA]</scope>
    <source>
        <strain evidence="3 4">DSM 23288</strain>
    </source>
</reference>
<dbReference type="SUPFAM" id="SSF51735">
    <property type="entry name" value="NAD(P)-binding Rossmann-fold domains"/>
    <property type="match status" value="1"/>
</dbReference>
<dbReference type="CDD" id="cd05233">
    <property type="entry name" value="SDR_c"/>
    <property type="match status" value="1"/>
</dbReference>
<evidence type="ECO:0000313" key="4">
    <source>
        <dbReference type="Proteomes" id="UP000585272"/>
    </source>
</evidence>
<dbReference type="PANTHER" id="PTHR43639:SF1">
    <property type="entry name" value="SHORT-CHAIN DEHYDROGENASE_REDUCTASE FAMILY PROTEIN"/>
    <property type="match status" value="1"/>
</dbReference>
<evidence type="ECO:0000256" key="2">
    <source>
        <dbReference type="ARBA" id="ARBA00023002"/>
    </source>
</evidence>
<dbReference type="PANTHER" id="PTHR43639">
    <property type="entry name" value="OXIDOREDUCTASE, SHORT-CHAIN DEHYDROGENASE/REDUCTASE FAMILY (AFU_ORTHOLOGUE AFUA_5G02870)"/>
    <property type="match status" value="1"/>
</dbReference>
<dbReference type="PRINTS" id="PR00081">
    <property type="entry name" value="GDHRDH"/>
</dbReference>
<name>A0A840IAR2_9ACTN</name>
<keyword evidence="4" id="KW-1185">Reference proteome</keyword>
<dbReference type="InterPro" id="IPR036291">
    <property type="entry name" value="NAD(P)-bd_dom_sf"/>
</dbReference>
<proteinExistence type="inferred from homology"/>
<gene>
    <name evidence="3" type="ORF">BDZ31_000914</name>
</gene>
<evidence type="ECO:0000313" key="3">
    <source>
        <dbReference type="EMBL" id="MBB4661341.1"/>
    </source>
</evidence>
<dbReference type="InterPro" id="IPR002347">
    <property type="entry name" value="SDR_fam"/>
</dbReference>
<comment type="similarity">
    <text evidence="1">Belongs to the short-chain dehydrogenases/reductases (SDR) family.</text>
</comment>
<keyword evidence="2" id="KW-0560">Oxidoreductase</keyword>
<protein>
    <submittedName>
        <fullName evidence="3">NAD(P)-dependent dehydrogenase (Short-subunit alcohol dehydrogenase family)</fullName>
    </submittedName>
</protein>
<dbReference type="GO" id="GO:0016491">
    <property type="term" value="F:oxidoreductase activity"/>
    <property type="evidence" value="ECO:0007669"/>
    <property type="project" value="UniProtKB-KW"/>
</dbReference>
<dbReference type="FunFam" id="3.40.50.720:FF:000084">
    <property type="entry name" value="Short-chain dehydrogenase reductase"/>
    <property type="match status" value="1"/>
</dbReference>